<gene>
    <name evidence="2" type="ORF">SAMN02745784_01600</name>
</gene>
<protein>
    <submittedName>
        <fullName evidence="2">Uncharacterized protein</fullName>
    </submittedName>
</protein>
<keyword evidence="1" id="KW-1133">Transmembrane helix</keyword>
<evidence type="ECO:0000313" key="3">
    <source>
        <dbReference type="Proteomes" id="UP000184114"/>
    </source>
</evidence>
<dbReference type="EMBL" id="FQTY01000005">
    <property type="protein sequence ID" value="SHE71777.1"/>
    <property type="molecule type" value="Genomic_DNA"/>
</dbReference>
<dbReference type="AlphaFoldDB" id="A0A1M4VSE0"/>
<accession>A0A1M4VSE0</accession>
<keyword evidence="3" id="KW-1185">Reference proteome</keyword>
<organism evidence="2 3">
    <name type="scientific">Tissierella praeacuta DSM 18095</name>
    <dbReference type="NCBI Taxonomy" id="1123404"/>
    <lineage>
        <taxon>Bacteria</taxon>
        <taxon>Bacillati</taxon>
        <taxon>Bacillota</taxon>
        <taxon>Tissierellia</taxon>
        <taxon>Tissierellales</taxon>
        <taxon>Tissierellaceae</taxon>
        <taxon>Tissierella</taxon>
    </lineage>
</organism>
<keyword evidence="1" id="KW-0812">Transmembrane</keyword>
<dbReference type="GeneID" id="90993675"/>
<dbReference type="RefSeq" id="WP_072975135.1">
    <property type="nucleotide sequence ID" value="NZ_FQTY01000005.1"/>
</dbReference>
<sequence length="247" mass="28313">MKKKIIFFVIFMIAIIIGISYKWNNTVYNVKSNSKSYSFEDFMNNKVKVSEAVTIKGTLLNLMEDTSKGYLIDGNSNTENIDNLNMYIIKYTGKGEPKFNLLTNNETIRIWGIFDGIDKATNSPIISVKDFEIEIDNTTKDNKNMIENIKSKAIFANYEQIIQGNINLLTSLYMEGYIISIIDSNEMIISSNASNSNEEHFKILYIGDKKGDFKIDTNIKFWGVLNQIINEEDNLIPEIIAIDYEEL</sequence>
<evidence type="ECO:0000256" key="1">
    <source>
        <dbReference type="SAM" id="Phobius"/>
    </source>
</evidence>
<name>A0A1M4VSE0_9FIRM</name>
<feature type="transmembrane region" description="Helical" evidence="1">
    <location>
        <begin position="5"/>
        <end position="23"/>
    </location>
</feature>
<dbReference type="Proteomes" id="UP000184114">
    <property type="component" value="Unassembled WGS sequence"/>
</dbReference>
<proteinExistence type="predicted"/>
<keyword evidence="1" id="KW-0472">Membrane</keyword>
<evidence type="ECO:0000313" key="2">
    <source>
        <dbReference type="EMBL" id="SHE71777.1"/>
    </source>
</evidence>
<reference evidence="3" key="1">
    <citation type="submission" date="2016-11" db="EMBL/GenBank/DDBJ databases">
        <authorList>
            <person name="Varghese N."/>
            <person name="Submissions S."/>
        </authorList>
    </citation>
    <scope>NUCLEOTIDE SEQUENCE [LARGE SCALE GENOMIC DNA]</scope>
    <source>
        <strain evidence="3">DSM 18095</strain>
    </source>
</reference>